<feature type="compositionally biased region" description="Basic and acidic residues" evidence="1">
    <location>
        <begin position="50"/>
        <end position="62"/>
    </location>
</feature>
<feature type="non-terminal residue" evidence="2">
    <location>
        <position position="1"/>
    </location>
</feature>
<feature type="non-terminal residue" evidence="2">
    <location>
        <position position="143"/>
    </location>
</feature>
<evidence type="ECO:0000256" key="1">
    <source>
        <dbReference type="SAM" id="MobiDB-lite"/>
    </source>
</evidence>
<evidence type="ECO:0000313" key="2">
    <source>
        <dbReference type="EMBL" id="GMS81378.1"/>
    </source>
</evidence>
<dbReference type="Proteomes" id="UP001432027">
    <property type="component" value="Unassembled WGS sequence"/>
</dbReference>
<comment type="caution">
    <text evidence="2">The sequence shown here is derived from an EMBL/GenBank/DDBJ whole genome shotgun (WGS) entry which is preliminary data.</text>
</comment>
<protein>
    <submittedName>
        <fullName evidence="2">Uncharacterized protein</fullName>
    </submittedName>
</protein>
<sequence length="143" mass="16247">PPPPPPPNPCGCSSGSGSYPSAPSYATSNIARDHDNITTFSGSYSNNDSGDEKERPKMDKLPELTVPSKYTTYDEFASFLSQANNDEFSTVDREPGVSGSTARRRSAGFRRQREAERRRRRERRRREESRCPNRRLRMMIDEV</sequence>
<reference evidence="2" key="1">
    <citation type="submission" date="2023-10" db="EMBL/GenBank/DDBJ databases">
        <title>Genome assembly of Pristionchus species.</title>
        <authorList>
            <person name="Yoshida K."/>
            <person name="Sommer R.J."/>
        </authorList>
    </citation>
    <scope>NUCLEOTIDE SEQUENCE</scope>
    <source>
        <strain evidence="2">RS0144</strain>
    </source>
</reference>
<dbReference type="AlphaFoldDB" id="A0AAV5SE88"/>
<feature type="region of interest" description="Disordered" evidence="1">
    <location>
        <begin position="1"/>
        <end position="64"/>
    </location>
</feature>
<feature type="compositionally biased region" description="Low complexity" evidence="1">
    <location>
        <begin position="10"/>
        <end position="29"/>
    </location>
</feature>
<gene>
    <name evidence="2" type="ORF">PENTCL1PPCAC_3553</name>
</gene>
<feature type="region of interest" description="Disordered" evidence="1">
    <location>
        <begin position="83"/>
        <end position="132"/>
    </location>
</feature>
<proteinExistence type="predicted"/>
<name>A0AAV5SE88_9BILA</name>
<feature type="compositionally biased region" description="Polar residues" evidence="1">
    <location>
        <begin position="37"/>
        <end position="48"/>
    </location>
</feature>
<keyword evidence="3" id="KW-1185">Reference proteome</keyword>
<organism evidence="2 3">
    <name type="scientific">Pristionchus entomophagus</name>
    <dbReference type="NCBI Taxonomy" id="358040"/>
    <lineage>
        <taxon>Eukaryota</taxon>
        <taxon>Metazoa</taxon>
        <taxon>Ecdysozoa</taxon>
        <taxon>Nematoda</taxon>
        <taxon>Chromadorea</taxon>
        <taxon>Rhabditida</taxon>
        <taxon>Rhabditina</taxon>
        <taxon>Diplogasteromorpha</taxon>
        <taxon>Diplogasteroidea</taxon>
        <taxon>Neodiplogasteridae</taxon>
        <taxon>Pristionchus</taxon>
    </lineage>
</organism>
<accession>A0AAV5SE88</accession>
<evidence type="ECO:0000313" key="3">
    <source>
        <dbReference type="Proteomes" id="UP001432027"/>
    </source>
</evidence>
<dbReference type="EMBL" id="BTSX01000001">
    <property type="protein sequence ID" value="GMS81378.1"/>
    <property type="molecule type" value="Genomic_DNA"/>
</dbReference>